<proteinExistence type="inferred from homology"/>
<feature type="transmembrane region" description="Helical" evidence="6">
    <location>
        <begin position="272"/>
        <end position="297"/>
    </location>
</feature>
<evidence type="ECO:0000313" key="8">
    <source>
        <dbReference type="Proteomes" id="UP000038045"/>
    </source>
</evidence>
<accession>A0A0N4ZWF6</accession>
<dbReference type="GO" id="GO:0007606">
    <property type="term" value="P:sensory perception of chemical stimulus"/>
    <property type="evidence" value="ECO:0007669"/>
    <property type="project" value="UniProtKB-UniRule"/>
</dbReference>
<feature type="transmembrane region" description="Helical" evidence="6">
    <location>
        <begin position="129"/>
        <end position="149"/>
    </location>
</feature>
<keyword evidence="3 6" id="KW-0812">Transmembrane</keyword>
<keyword evidence="8" id="KW-1185">Reference proteome</keyword>
<evidence type="ECO:0000256" key="6">
    <source>
        <dbReference type="RuleBase" id="RU280813"/>
    </source>
</evidence>
<comment type="subcellular location">
    <subcellularLocation>
        <location evidence="1">Membrane</location>
        <topology evidence="1">Multi-pass membrane protein</topology>
    </subcellularLocation>
</comment>
<dbReference type="Pfam" id="PF10323">
    <property type="entry name" value="7TM_GPCR_Srv"/>
    <property type="match status" value="1"/>
</dbReference>
<dbReference type="Proteomes" id="UP000038045">
    <property type="component" value="Unplaced"/>
</dbReference>
<evidence type="ECO:0000256" key="2">
    <source>
        <dbReference type="ARBA" id="ARBA00005692"/>
    </source>
</evidence>
<dbReference type="InterPro" id="IPR017452">
    <property type="entry name" value="GPCR_Rhodpsn_7TM"/>
</dbReference>
<name>A0A0N4ZWF6_PARTI</name>
<keyword evidence="4 6" id="KW-1133">Transmembrane helix</keyword>
<evidence type="ECO:0000256" key="5">
    <source>
        <dbReference type="ARBA" id="ARBA00023136"/>
    </source>
</evidence>
<feature type="transmembrane region" description="Helical" evidence="6">
    <location>
        <begin position="41"/>
        <end position="60"/>
    </location>
</feature>
<dbReference type="Gene3D" id="1.20.1070.10">
    <property type="entry name" value="Rhodopsin 7-helix transmembrane proteins"/>
    <property type="match status" value="1"/>
</dbReference>
<dbReference type="PANTHER" id="PTHR31552:SF8">
    <property type="entry name" value="SERPENTINE RECEPTOR CLASS GAMMA"/>
    <property type="match status" value="1"/>
</dbReference>
<sequence>MIYQNIIFIVESLFEVPSLFLLILITITLQQNCKNRNFSSTFYQILFWSNIIDIISYLTFTFHHRFPNYGILIDFYYALSIKKVDVRVLEFLRNYTIITRLILTFLLSLNRFTAVTIPIKHKTLWKKYFYLVLLVTLVLTLILTLPLLLDQMCYTPQDSKNILIGFRAKWFTNNCGWYNSFLVMTTLSLIFLSLSTVLNIITFYFLIKLNKKAFKTNRCAQSCNDNGTKNENVKKKLTLFVMAFISFLGQLIMAIENYVSGVFNINKEYDKFYVMVMLFPIVHDLTIFPETWLLLIISKPIRKEILLMFLLRRNKIDYKKTKNTVFYVKARDN</sequence>
<organism evidence="8 9">
    <name type="scientific">Parastrongyloides trichosuri</name>
    <name type="common">Possum-specific nematode worm</name>
    <dbReference type="NCBI Taxonomy" id="131310"/>
    <lineage>
        <taxon>Eukaryota</taxon>
        <taxon>Metazoa</taxon>
        <taxon>Ecdysozoa</taxon>
        <taxon>Nematoda</taxon>
        <taxon>Chromadorea</taxon>
        <taxon>Rhabditida</taxon>
        <taxon>Tylenchina</taxon>
        <taxon>Panagrolaimomorpha</taxon>
        <taxon>Strongyloidoidea</taxon>
        <taxon>Strongyloididae</taxon>
        <taxon>Parastrongyloides</taxon>
    </lineage>
</organism>
<feature type="transmembrane region" description="Helical" evidence="6">
    <location>
        <begin position="6"/>
        <end position="29"/>
    </location>
</feature>
<dbReference type="SUPFAM" id="SSF81321">
    <property type="entry name" value="Family A G protein-coupled receptor-like"/>
    <property type="match status" value="1"/>
</dbReference>
<dbReference type="GO" id="GO:0016020">
    <property type="term" value="C:membrane"/>
    <property type="evidence" value="ECO:0007669"/>
    <property type="project" value="UniProtKB-SubCell"/>
</dbReference>
<feature type="transmembrane region" description="Helical" evidence="6">
    <location>
        <begin position="181"/>
        <end position="207"/>
    </location>
</feature>
<evidence type="ECO:0000313" key="9">
    <source>
        <dbReference type="WBParaSite" id="PTRK_0001298700.1"/>
    </source>
</evidence>
<protein>
    <recommendedName>
        <fullName evidence="6">Serpentine receptor class gamma</fullName>
    </recommendedName>
</protein>
<reference evidence="9" key="1">
    <citation type="submission" date="2017-02" db="UniProtKB">
        <authorList>
            <consortium name="WormBaseParasite"/>
        </authorList>
    </citation>
    <scope>IDENTIFICATION</scope>
</reference>
<comment type="similarity">
    <text evidence="2 6">Belongs to the nematode receptor-like protein srg family.</text>
</comment>
<evidence type="ECO:0000256" key="1">
    <source>
        <dbReference type="ARBA" id="ARBA00004141"/>
    </source>
</evidence>
<feature type="domain" description="G-protein coupled receptors family 1 profile" evidence="7">
    <location>
        <begin position="19"/>
        <end position="245"/>
    </location>
</feature>
<dbReference type="WBParaSite" id="PTRK_0001298700.1">
    <property type="protein sequence ID" value="PTRK_0001298700.1"/>
    <property type="gene ID" value="PTRK_0001298700"/>
</dbReference>
<dbReference type="PANTHER" id="PTHR31552">
    <property type="entry name" value="SERPENTINE RECEPTOR CLASS GAMMA"/>
    <property type="match status" value="1"/>
</dbReference>
<dbReference type="PROSITE" id="PS50262">
    <property type="entry name" value="G_PROTEIN_RECEP_F1_2"/>
    <property type="match status" value="1"/>
</dbReference>
<dbReference type="InterPro" id="IPR000609">
    <property type="entry name" value="7TM_GPCR_serpentine_rcpt_Srg"/>
</dbReference>
<feature type="transmembrane region" description="Helical" evidence="6">
    <location>
        <begin position="97"/>
        <end position="117"/>
    </location>
</feature>
<evidence type="ECO:0000256" key="3">
    <source>
        <dbReference type="ARBA" id="ARBA00022692"/>
    </source>
</evidence>
<dbReference type="PRINTS" id="PR00698">
    <property type="entry name" value="TMPROTEINSRG"/>
</dbReference>
<dbReference type="InterPro" id="IPR019426">
    <property type="entry name" value="7TM_GPCR_serpentine_rcpt_Srv"/>
</dbReference>
<keyword evidence="5 6" id="KW-0472">Membrane</keyword>
<dbReference type="GO" id="GO:0004888">
    <property type="term" value="F:transmembrane signaling receptor activity"/>
    <property type="evidence" value="ECO:0007669"/>
    <property type="project" value="InterPro"/>
</dbReference>
<evidence type="ECO:0000256" key="4">
    <source>
        <dbReference type="ARBA" id="ARBA00022989"/>
    </source>
</evidence>
<dbReference type="AlphaFoldDB" id="A0A0N4ZWF6"/>
<evidence type="ECO:0000259" key="7">
    <source>
        <dbReference type="PROSITE" id="PS50262"/>
    </source>
</evidence>
<feature type="transmembrane region" description="Helical" evidence="6">
    <location>
        <begin position="237"/>
        <end position="260"/>
    </location>
</feature>